<dbReference type="PROSITE" id="PS51892">
    <property type="entry name" value="SUBTILASE"/>
    <property type="match status" value="1"/>
</dbReference>
<dbReference type="FunFam" id="3.40.50.200:FF:000006">
    <property type="entry name" value="Subtilisin-like protease SBT1.5"/>
    <property type="match status" value="1"/>
</dbReference>
<dbReference type="InterPro" id="IPR045051">
    <property type="entry name" value="SBT"/>
</dbReference>
<evidence type="ECO:0000256" key="10">
    <source>
        <dbReference type="ARBA" id="ARBA00023180"/>
    </source>
</evidence>
<dbReference type="InterPro" id="IPR015500">
    <property type="entry name" value="Peptidase_S8_subtilisin-rel"/>
</dbReference>
<dbReference type="InterPro" id="IPR036852">
    <property type="entry name" value="Peptidase_S8/S53_dom_sf"/>
</dbReference>
<dbReference type="Pfam" id="PF17766">
    <property type="entry name" value="fn3_6"/>
    <property type="match status" value="1"/>
</dbReference>
<evidence type="ECO:0000256" key="4">
    <source>
        <dbReference type="ARBA" id="ARBA00022523"/>
    </source>
</evidence>
<evidence type="ECO:0000313" key="17">
    <source>
        <dbReference type="EMBL" id="KAJ7965247.1"/>
    </source>
</evidence>
<feature type="active site" description="Charge relay system" evidence="11 12">
    <location>
        <position position="153"/>
    </location>
</feature>
<name>A0AAD7PRW1_QUISA</name>
<evidence type="ECO:0000259" key="14">
    <source>
        <dbReference type="Pfam" id="PF00082"/>
    </source>
</evidence>
<evidence type="ECO:0000256" key="7">
    <source>
        <dbReference type="ARBA" id="ARBA00022729"/>
    </source>
</evidence>
<keyword evidence="18" id="KW-1185">Reference proteome</keyword>
<dbReference type="GO" id="GO:0048046">
    <property type="term" value="C:apoplast"/>
    <property type="evidence" value="ECO:0007669"/>
    <property type="project" value="UniProtKB-SubCell"/>
</dbReference>
<gene>
    <name evidence="17" type="ORF">O6P43_014927</name>
</gene>
<evidence type="ECO:0000256" key="2">
    <source>
        <dbReference type="ARBA" id="ARBA00004271"/>
    </source>
</evidence>
<keyword evidence="7 13" id="KW-0732">Signal</keyword>
<dbReference type="Gene3D" id="2.60.40.2310">
    <property type="match status" value="1"/>
</dbReference>
<dbReference type="PROSITE" id="PS00138">
    <property type="entry name" value="SUBTILASE_SER"/>
    <property type="match status" value="1"/>
</dbReference>
<feature type="chain" id="PRO_5042012236" evidence="13">
    <location>
        <begin position="26"/>
        <end position="775"/>
    </location>
</feature>
<evidence type="ECO:0000256" key="1">
    <source>
        <dbReference type="ARBA" id="ARBA00002076"/>
    </source>
</evidence>
<dbReference type="Gene3D" id="3.50.30.30">
    <property type="match status" value="1"/>
</dbReference>
<dbReference type="InterPro" id="IPR000209">
    <property type="entry name" value="Peptidase_S8/S53_dom"/>
</dbReference>
<dbReference type="GO" id="GO:0004252">
    <property type="term" value="F:serine-type endopeptidase activity"/>
    <property type="evidence" value="ECO:0007669"/>
    <property type="project" value="UniProtKB-UniRule"/>
</dbReference>
<sequence length="775" mass="83549">MCLFWHRKNEATICSVLFSILLVLKEEHILPTAAITEDNVYIIYMERKQHHNPERLVETHHETLASVLGSRAASSDSMIYSYKHGFSGFAARLTATQAQMVAELPAVAQVIPNRLYKMQTTRSWDYLQLYAQSPDNLLHQAKMGDGVIIGLIDSGIWPESEAFTDKDLGPIPSRWVGVCESGEFFNAAKSCNRKLIGARYFIRALQAQYGKPFNATESGDYLSPRDSSGHGTHTSATAGGSFISNVSHDGLAIGTIRGGAPRARLAMYKVCWNVYGGVCAAADLLKAFDEAIHDGVDVLSVSIAADIPLYSDVDMHNGITIGAFHAVTKGITVVCAAGNDGPNGQTLKQTPSPWILTVAASTLDRSFPTPITLGNNWTIMGQAMFTGQDTGFTNLVYPEVSDLLVPRYCQSLSPNDTWLDGNVVLCFVLEQAAEDTAWSVREAGGLGLIVSKNPSKSLQPCPQDFPCAQVSYEIGMQILYYIRSTRHPIVRIRPSKTHIGKPVSTNVAYFSSRGPSSIAPAILKPDIAAPGVNILAAVSSNDFSDKTAFGFKSGTSMATPHVSGIVALLKSLHPQWSPAAIRSAIFTTAWTTDPSGEPIFAEGEPMKLANPFDFGGGIVNPNKAADPGLIYDMTTADYISYLCAMGYGNSIISHLIEHPKSCPSKAPSILDINLPSITVPTLKNSTAITRTVTNVGAVNSTYKGIIEPPLGTIVAVRPDILIFNSTIKTISFAVVIASTHTVSTGFYFGSLTWKDGKHDVRSPISVRTEITESYG</sequence>
<evidence type="ECO:0000256" key="6">
    <source>
        <dbReference type="ARBA" id="ARBA00022670"/>
    </source>
</evidence>
<feature type="signal peptide" evidence="13">
    <location>
        <begin position="1"/>
        <end position="25"/>
    </location>
</feature>
<dbReference type="Pfam" id="PF05922">
    <property type="entry name" value="Inhibitor_I9"/>
    <property type="match status" value="1"/>
</dbReference>
<accession>A0AAD7PRW1</accession>
<dbReference type="Gene3D" id="3.40.50.200">
    <property type="entry name" value="Peptidase S8/S53 domain"/>
    <property type="match status" value="1"/>
</dbReference>
<keyword evidence="8 12" id="KW-0378">Hydrolase</keyword>
<evidence type="ECO:0000256" key="3">
    <source>
        <dbReference type="ARBA" id="ARBA00011073"/>
    </source>
</evidence>
<evidence type="ECO:0000256" key="8">
    <source>
        <dbReference type="ARBA" id="ARBA00022801"/>
    </source>
</evidence>
<dbReference type="InterPro" id="IPR010259">
    <property type="entry name" value="S8pro/Inhibitor_I9"/>
</dbReference>
<comment type="similarity">
    <text evidence="3 12">Belongs to the peptidase S8 family.</text>
</comment>
<dbReference type="InterPro" id="IPR037045">
    <property type="entry name" value="S8pro/Inhibitor_I9_sf"/>
</dbReference>
<dbReference type="FunFam" id="3.30.70.80:FF:000002">
    <property type="entry name" value="Subtilisin-like protease SBT5.3"/>
    <property type="match status" value="1"/>
</dbReference>
<reference evidence="17" key="1">
    <citation type="journal article" date="2023" name="Science">
        <title>Elucidation of the pathway for biosynthesis of saponin adjuvants from the soapbark tree.</title>
        <authorList>
            <person name="Reed J."/>
            <person name="Orme A."/>
            <person name="El-Demerdash A."/>
            <person name="Owen C."/>
            <person name="Martin L.B.B."/>
            <person name="Misra R.C."/>
            <person name="Kikuchi S."/>
            <person name="Rejzek M."/>
            <person name="Martin A.C."/>
            <person name="Harkess A."/>
            <person name="Leebens-Mack J."/>
            <person name="Louveau T."/>
            <person name="Stephenson M.J."/>
            <person name="Osbourn A."/>
        </authorList>
    </citation>
    <scope>NUCLEOTIDE SEQUENCE</scope>
    <source>
        <strain evidence="17">S10</strain>
    </source>
</reference>
<keyword evidence="9 12" id="KW-0720">Serine protease</keyword>
<evidence type="ECO:0000259" key="16">
    <source>
        <dbReference type="Pfam" id="PF17766"/>
    </source>
</evidence>
<comment type="subcellular location">
    <subcellularLocation>
        <location evidence="2">Secreted</location>
        <location evidence="2">Extracellular space</location>
        <location evidence="2">Apoplast</location>
    </subcellularLocation>
</comment>
<dbReference type="FunFam" id="3.50.30.30:FF:000005">
    <property type="entry name" value="subtilisin-like protease SBT1.5"/>
    <property type="match status" value="1"/>
</dbReference>
<dbReference type="Gene3D" id="3.30.70.80">
    <property type="entry name" value="Peptidase S8 propeptide/proteinase inhibitor I9"/>
    <property type="match status" value="1"/>
</dbReference>
<evidence type="ECO:0000256" key="5">
    <source>
        <dbReference type="ARBA" id="ARBA00022525"/>
    </source>
</evidence>
<comment type="caution">
    <text evidence="17">The sequence shown here is derived from an EMBL/GenBank/DDBJ whole genome shotgun (WGS) entry which is preliminary data.</text>
</comment>
<evidence type="ECO:0000256" key="12">
    <source>
        <dbReference type="PROSITE-ProRule" id="PRU01240"/>
    </source>
</evidence>
<protein>
    <submittedName>
        <fullName evidence="17">Subtilisin-like protease</fullName>
    </submittedName>
</protein>
<organism evidence="17 18">
    <name type="scientific">Quillaja saponaria</name>
    <name type="common">Soap bark tree</name>
    <dbReference type="NCBI Taxonomy" id="32244"/>
    <lineage>
        <taxon>Eukaryota</taxon>
        <taxon>Viridiplantae</taxon>
        <taxon>Streptophyta</taxon>
        <taxon>Embryophyta</taxon>
        <taxon>Tracheophyta</taxon>
        <taxon>Spermatophyta</taxon>
        <taxon>Magnoliopsida</taxon>
        <taxon>eudicotyledons</taxon>
        <taxon>Gunneridae</taxon>
        <taxon>Pentapetalae</taxon>
        <taxon>rosids</taxon>
        <taxon>fabids</taxon>
        <taxon>Fabales</taxon>
        <taxon>Quillajaceae</taxon>
        <taxon>Quillaja</taxon>
    </lineage>
</organism>
<dbReference type="SUPFAM" id="SSF52743">
    <property type="entry name" value="Subtilisin-like"/>
    <property type="match status" value="1"/>
</dbReference>
<dbReference type="CDD" id="cd04852">
    <property type="entry name" value="Peptidases_S8_3"/>
    <property type="match status" value="1"/>
</dbReference>
<feature type="active site" description="Charge relay system" evidence="11 12">
    <location>
        <position position="230"/>
    </location>
</feature>
<evidence type="ECO:0000256" key="13">
    <source>
        <dbReference type="SAM" id="SignalP"/>
    </source>
</evidence>
<dbReference type="FunFam" id="2.60.40.2310:FF:000002">
    <property type="entry name" value="p69E protein-like"/>
    <property type="match status" value="1"/>
</dbReference>
<dbReference type="EMBL" id="JARAOO010000006">
    <property type="protein sequence ID" value="KAJ7965247.1"/>
    <property type="molecule type" value="Genomic_DNA"/>
</dbReference>
<keyword evidence="10" id="KW-0325">Glycoprotein</keyword>
<dbReference type="InterPro" id="IPR041469">
    <property type="entry name" value="Subtilisin-like_FN3"/>
</dbReference>
<evidence type="ECO:0000313" key="18">
    <source>
        <dbReference type="Proteomes" id="UP001163823"/>
    </source>
</evidence>
<dbReference type="PANTHER" id="PTHR10795">
    <property type="entry name" value="PROPROTEIN CONVERTASE SUBTILISIN/KEXIN"/>
    <property type="match status" value="1"/>
</dbReference>
<keyword evidence="4" id="KW-0052">Apoplast</keyword>
<dbReference type="GO" id="GO:0009609">
    <property type="term" value="P:response to symbiotic bacterium"/>
    <property type="evidence" value="ECO:0007669"/>
    <property type="project" value="UniProtKB-ARBA"/>
</dbReference>
<dbReference type="InterPro" id="IPR023828">
    <property type="entry name" value="Peptidase_S8_Ser-AS"/>
</dbReference>
<dbReference type="AlphaFoldDB" id="A0AAD7PRW1"/>
<keyword evidence="5" id="KW-0964">Secreted</keyword>
<feature type="domain" description="Inhibitor I9" evidence="15">
    <location>
        <begin position="40"/>
        <end position="118"/>
    </location>
</feature>
<dbReference type="Pfam" id="PF00082">
    <property type="entry name" value="Peptidase_S8"/>
    <property type="match status" value="1"/>
</dbReference>
<comment type="function">
    <text evidence="1">Required for arbuscular mycorrhiza (AM) development during AM symbiosis with AM fungi (e.g. Glomeromycota intraradices).</text>
</comment>
<feature type="domain" description="Peptidase S8/S53" evidence="14">
    <location>
        <begin position="144"/>
        <end position="592"/>
    </location>
</feature>
<dbReference type="GO" id="GO:0006508">
    <property type="term" value="P:proteolysis"/>
    <property type="evidence" value="ECO:0007669"/>
    <property type="project" value="UniProtKB-KW"/>
</dbReference>
<proteinExistence type="inferred from homology"/>
<keyword evidence="6 12" id="KW-0645">Protease</keyword>
<feature type="active site" description="Charge relay system" evidence="11 12">
    <location>
        <position position="556"/>
    </location>
</feature>
<dbReference type="GO" id="GO:0009610">
    <property type="term" value="P:response to symbiotic fungus"/>
    <property type="evidence" value="ECO:0007669"/>
    <property type="project" value="UniProtKB-ARBA"/>
</dbReference>
<feature type="domain" description="Subtilisin-like protease fibronectin type-III" evidence="16">
    <location>
        <begin position="671"/>
        <end position="766"/>
    </location>
</feature>
<dbReference type="Proteomes" id="UP001163823">
    <property type="component" value="Chromosome 6"/>
</dbReference>
<dbReference type="CDD" id="cd02120">
    <property type="entry name" value="PA_subtilisin_like"/>
    <property type="match status" value="1"/>
</dbReference>
<dbReference type="KEGG" id="qsa:O6P43_014927"/>
<evidence type="ECO:0000256" key="11">
    <source>
        <dbReference type="PIRSR" id="PIRSR615500-1"/>
    </source>
</evidence>
<dbReference type="InterPro" id="IPR034197">
    <property type="entry name" value="Peptidases_S8_3"/>
</dbReference>
<evidence type="ECO:0000256" key="9">
    <source>
        <dbReference type="ARBA" id="ARBA00022825"/>
    </source>
</evidence>
<evidence type="ECO:0000259" key="15">
    <source>
        <dbReference type="Pfam" id="PF05922"/>
    </source>
</evidence>
<dbReference type="PRINTS" id="PR00723">
    <property type="entry name" value="SUBTILISIN"/>
</dbReference>